<dbReference type="InterPro" id="IPR040052">
    <property type="entry name" value="RBM17"/>
</dbReference>
<feature type="region of interest" description="Disordered" evidence="2">
    <location>
        <begin position="1"/>
        <end position="139"/>
    </location>
</feature>
<proteinExistence type="predicted"/>
<dbReference type="InterPro" id="IPR000504">
    <property type="entry name" value="RRM_dom"/>
</dbReference>
<dbReference type="Gene3D" id="3.30.70.330">
    <property type="match status" value="1"/>
</dbReference>
<feature type="compositionally biased region" description="Basic and acidic residues" evidence="2">
    <location>
        <begin position="251"/>
        <end position="269"/>
    </location>
</feature>
<feature type="compositionally biased region" description="Pro residues" evidence="2">
    <location>
        <begin position="206"/>
        <end position="216"/>
    </location>
</feature>
<gene>
    <name evidence="5" type="ORF">HRG_09227</name>
</gene>
<evidence type="ECO:0000259" key="3">
    <source>
        <dbReference type="PROSITE" id="PS50102"/>
    </source>
</evidence>
<name>A0A9P8MQL8_9HYPO</name>
<dbReference type="InterPro" id="IPR000467">
    <property type="entry name" value="G_patch_dom"/>
</dbReference>
<accession>A0A9P8MQL8</accession>
<feature type="domain" description="G-patch" evidence="4">
    <location>
        <begin position="296"/>
        <end position="347"/>
    </location>
</feature>
<dbReference type="PANTHER" id="PTHR13288:SF8">
    <property type="entry name" value="SPLICING FACTOR 45"/>
    <property type="match status" value="1"/>
</dbReference>
<dbReference type="PANTHER" id="PTHR13288">
    <property type="entry name" value="SPLICING FACTOR 45 SPF45"/>
    <property type="match status" value="1"/>
</dbReference>
<evidence type="ECO:0000256" key="2">
    <source>
        <dbReference type="SAM" id="MobiDB-lite"/>
    </source>
</evidence>
<keyword evidence="6" id="KW-1185">Reference proteome</keyword>
<dbReference type="SMART" id="SM00443">
    <property type="entry name" value="G_patch"/>
    <property type="match status" value="1"/>
</dbReference>
<dbReference type="AlphaFoldDB" id="A0A9P8MQL8"/>
<dbReference type="FunFam" id="3.30.70.330:FF:000495">
    <property type="entry name" value="Putative G-patch DNA repair protein (Drt111)"/>
    <property type="match status" value="1"/>
</dbReference>
<dbReference type="PROSITE" id="PS50102">
    <property type="entry name" value="RRM"/>
    <property type="match status" value="1"/>
</dbReference>
<dbReference type="Pfam" id="PF01585">
    <property type="entry name" value="G-patch"/>
    <property type="match status" value="1"/>
</dbReference>
<evidence type="ECO:0000259" key="4">
    <source>
        <dbReference type="PROSITE" id="PS50174"/>
    </source>
</evidence>
<feature type="compositionally biased region" description="Low complexity" evidence="2">
    <location>
        <begin position="273"/>
        <end position="289"/>
    </location>
</feature>
<comment type="caution">
    <text evidence="5">The sequence shown here is derived from an EMBL/GenBank/DDBJ whole genome shotgun (WGS) entry which is preliminary data.</text>
</comment>
<dbReference type="PROSITE" id="PS50174">
    <property type="entry name" value="G_PATCH"/>
    <property type="match status" value="1"/>
</dbReference>
<dbReference type="InterPro" id="IPR012677">
    <property type="entry name" value="Nucleotide-bd_a/b_plait_sf"/>
</dbReference>
<feature type="region of interest" description="Disordered" evidence="2">
    <location>
        <begin position="176"/>
        <end position="297"/>
    </location>
</feature>
<dbReference type="OrthoDB" id="5411533at2759"/>
<feature type="compositionally biased region" description="Basic residues" evidence="2">
    <location>
        <begin position="119"/>
        <end position="128"/>
    </location>
</feature>
<dbReference type="Proteomes" id="UP000824596">
    <property type="component" value="Unassembled WGS sequence"/>
</dbReference>
<protein>
    <submittedName>
        <fullName evidence="5">G-patch domain-containing protein</fullName>
    </submittedName>
</protein>
<dbReference type="GO" id="GO:0071011">
    <property type="term" value="C:precatalytic spliceosome"/>
    <property type="evidence" value="ECO:0007669"/>
    <property type="project" value="TreeGrafter"/>
</dbReference>
<feature type="region of interest" description="Disordered" evidence="2">
    <location>
        <begin position="333"/>
        <end position="363"/>
    </location>
</feature>
<dbReference type="SUPFAM" id="SSF54928">
    <property type="entry name" value="RNA-binding domain, RBD"/>
    <property type="match status" value="1"/>
</dbReference>
<dbReference type="InterPro" id="IPR035979">
    <property type="entry name" value="RBD_domain_sf"/>
</dbReference>
<dbReference type="RefSeq" id="XP_044716958.1">
    <property type="nucleotide sequence ID" value="XM_044867698.1"/>
</dbReference>
<evidence type="ECO:0000313" key="5">
    <source>
        <dbReference type="EMBL" id="KAH0959445.1"/>
    </source>
</evidence>
<feature type="compositionally biased region" description="Gly residues" evidence="2">
    <location>
        <begin position="340"/>
        <end position="354"/>
    </location>
</feature>
<dbReference type="Pfam" id="PF00076">
    <property type="entry name" value="RRM_1"/>
    <property type="match status" value="1"/>
</dbReference>
<evidence type="ECO:0000313" key="6">
    <source>
        <dbReference type="Proteomes" id="UP000824596"/>
    </source>
</evidence>
<feature type="compositionally biased region" description="Pro residues" evidence="2">
    <location>
        <begin position="1"/>
        <end position="11"/>
    </location>
</feature>
<feature type="domain" description="RRM" evidence="3">
    <location>
        <begin position="371"/>
        <end position="454"/>
    </location>
</feature>
<organism evidence="5 6">
    <name type="scientific">Hirsutella rhossiliensis</name>
    <dbReference type="NCBI Taxonomy" id="111463"/>
    <lineage>
        <taxon>Eukaryota</taxon>
        <taxon>Fungi</taxon>
        <taxon>Dikarya</taxon>
        <taxon>Ascomycota</taxon>
        <taxon>Pezizomycotina</taxon>
        <taxon>Sordariomycetes</taxon>
        <taxon>Hypocreomycetidae</taxon>
        <taxon>Hypocreales</taxon>
        <taxon>Ophiocordycipitaceae</taxon>
        <taxon>Hirsutella</taxon>
    </lineage>
</organism>
<evidence type="ECO:0000256" key="1">
    <source>
        <dbReference type="PROSITE-ProRule" id="PRU00176"/>
    </source>
</evidence>
<dbReference type="GeneID" id="68358356"/>
<keyword evidence="1" id="KW-0694">RNA-binding</keyword>
<reference evidence="5" key="1">
    <citation type="submission" date="2021-09" db="EMBL/GenBank/DDBJ databases">
        <title>A high-quality genome of the endoparasitic fungus Hirsutella rhossiliensis with a comparison of Hirsutella genomes reveals transposable elements contributing to genome size variation.</title>
        <authorList>
            <person name="Lin R."/>
            <person name="Jiao Y."/>
            <person name="Sun X."/>
            <person name="Ling J."/>
            <person name="Xie B."/>
            <person name="Cheng X."/>
        </authorList>
    </citation>
    <scope>NUCLEOTIDE SEQUENCE</scope>
    <source>
        <strain evidence="5">HR02</strain>
    </source>
</reference>
<dbReference type="GO" id="GO:0045292">
    <property type="term" value="P:mRNA cis splicing, via spliceosome"/>
    <property type="evidence" value="ECO:0007669"/>
    <property type="project" value="InterPro"/>
</dbReference>
<sequence>MAAPPPPPPPARAAFSLYDNLHDPNDPTPPAIISAAPVRYQQPEPASSEPKKPIDPALLFQPQIRRPPLKQAKSKATFPKAIPKTASAAAPVGPKTTLADWTATEHDEWMYGAGERPQRGGRKKKRKKQQEESLDINWDEFYDAGRPTNAEQYVKSDEKINEVLDWKALLYMHRKRRATSDISSDEDDRGRLPQNRFAPPSAYAFAPPPPSPPNPPANDETGGDAFARRLAMSSTHPGPPAPSTAVTISREPVRYKQADEAGVEGEDRASYSPATPGAGTDDDGTAGPPRSKAPGQAGFAHRLMSKYGWTKGTGLGADESGIVNPLRVKVDKRRKKADADGGGWAEPGGRGKILGGKRKGDDQGKFGKMSQVIVVQNMLENMADLQEEISEGLGQEIGEECGEKYGRVERLYIDQESRQVFIRFTDQVSALRAVNELDGRVFNGNVIAPRFYDTDKFEQGIYTST</sequence>
<dbReference type="GO" id="GO:0003723">
    <property type="term" value="F:RNA binding"/>
    <property type="evidence" value="ECO:0007669"/>
    <property type="project" value="UniProtKB-UniRule"/>
</dbReference>
<dbReference type="EMBL" id="JAIZPD010000012">
    <property type="protein sequence ID" value="KAH0959445.1"/>
    <property type="molecule type" value="Genomic_DNA"/>
</dbReference>